<dbReference type="PANTHER" id="PTHR35803">
    <property type="entry name" value="GLUCAN 1,4-ALPHA-GLUCOSIDASE SUSB-RELATED"/>
    <property type="match status" value="1"/>
</dbReference>
<evidence type="ECO:0000313" key="7">
    <source>
        <dbReference type="EMBL" id="MFC6634179.1"/>
    </source>
</evidence>
<dbReference type="EMBL" id="JBHSVR010000001">
    <property type="protein sequence ID" value="MFC6634179.1"/>
    <property type="molecule type" value="Genomic_DNA"/>
</dbReference>
<evidence type="ECO:0000259" key="6">
    <source>
        <dbReference type="Pfam" id="PF14509"/>
    </source>
</evidence>
<dbReference type="Pfam" id="PF14509">
    <property type="entry name" value="GH97_C"/>
    <property type="match status" value="1"/>
</dbReference>
<evidence type="ECO:0000256" key="1">
    <source>
        <dbReference type="ARBA" id="ARBA00022801"/>
    </source>
</evidence>
<dbReference type="InterPro" id="IPR014718">
    <property type="entry name" value="GH-type_carb-bd"/>
</dbReference>
<dbReference type="InterPro" id="IPR017853">
    <property type="entry name" value="GH"/>
</dbReference>
<dbReference type="RefSeq" id="WP_193189937.1">
    <property type="nucleotide sequence ID" value="NZ_JACZFR010000009.1"/>
</dbReference>
<evidence type="ECO:0000259" key="4">
    <source>
        <dbReference type="Pfam" id="PF10566"/>
    </source>
</evidence>
<dbReference type="Pfam" id="PF14508">
    <property type="entry name" value="GH97_N"/>
    <property type="match status" value="1"/>
</dbReference>
<dbReference type="Gene3D" id="2.60.40.1180">
    <property type="entry name" value="Golgi alpha-mannosidase II"/>
    <property type="match status" value="1"/>
</dbReference>
<evidence type="ECO:0000259" key="5">
    <source>
        <dbReference type="Pfam" id="PF14508"/>
    </source>
</evidence>
<keyword evidence="1 7" id="KW-0378">Hydrolase</keyword>
<keyword evidence="3" id="KW-0732">Signal</keyword>
<dbReference type="InterPro" id="IPR019563">
    <property type="entry name" value="GH97_catalytic"/>
</dbReference>
<keyword evidence="2 7" id="KW-0326">Glycosidase</keyword>
<dbReference type="InterPro" id="IPR052720">
    <property type="entry name" value="Glycosyl_hydrolase_97"/>
</dbReference>
<dbReference type="GO" id="GO:0016798">
    <property type="term" value="F:hydrolase activity, acting on glycosyl bonds"/>
    <property type="evidence" value="ECO:0007669"/>
    <property type="project" value="UniProtKB-KW"/>
</dbReference>
<evidence type="ECO:0000256" key="3">
    <source>
        <dbReference type="SAM" id="SignalP"/>
    </source>
</evidence>
<feature type="signal peptide" evidence="3">
    <location>
        <begin position="1"/>
        <end position="19"/>
    </location>
</feature>
<proteinExistence type="predicted"/>
<dbReference type="SUPFAM" id="SSF51445">
    <property type="entry name" value="(Trans)glycosidases"/>
    <property type="match status" value="1"/>
</dbReference>
<reference evidence="8" key="1">
    <citation type="journal article" date="2019" name="Int. J. Syst. Evol. Microbiol.">
        <title>The Global Catalogue of Microorganisms (GCM) 10K type strain sequencing project: providing services to taxonomists for standard genome sequencing and annotation.</title>
        <authorList>
            <consortium name="The Broad Institute Genomics Platform"/>
            <consortium name="The Broad Institute Genome Sequencing Center for Infectious Disease"/>
            <person name="Wu L."/>
            <person name="Ma J."/>
        </authorList>
    </citation>
    <scope>NUCLEOTIDE SEQUENCE [LARGE SCALE GENOMIC DNA]</scope>
    <source>
        <strain evidence="8">CGMCC 1.13718</strain>
    </source>
</reference>
<dbReference type="Proteomes" id="UP001596425">
    <property type="component" value="Unassembled WGS sequence"/>
</dbReference>
<dbReference type="EC" id="3.2.1.-" evidence="7"/>
<name>A0ABW1YS32_9GAMM</name>
<evidence type="ECO:0000256" key="2">
    <source>
        <dbReference type="ARBA" id="ARBA00023295"/>
    </source>
</evidence>
<comment type="caution">
    <text evidence="7">The sequence shown here is derived from an EMBL/GenBank/DDBJ whole genome shotgun (WGS) entry which is preliminary data.</text>
</comment>
<feature type="domain" description="Glycosyl-hydrolase 97 catalytic" evidence="4">
    <location>
        <begin position="303"/>
        <end position="455"/>
    </location>
</feature>
<dbReference type="InterPro" id="IPR013785">
    <property type="entry name" value="Aldolase_TIM"/>
</dbReference>
<dbReference type="InterPro" id="IPR029486">
    <property type="entry name" value="GH97_N"/>
</dbReference>
<feature type="chain" id="PRO_5046911458" evidence="3">
    <location>
        <begin position="20"/>
        <end position="651"/>
    </location>
</feature>
<feature type="domain" description="Glycosyl-hydrolase 97 N-terminal" evidence="5">
    <location>
        <begin position="26"/>
        <end position="283"/>
    </location>
</feature>
<organism evidence="7 8">
    <name type="scientific">Microbulbifer taiwanensis</name>
    <dbReference type="NCBI Taxonomy" id="986746"/>
    <lineage>
        <taxon>Bacteria</taxon>
        <taxon>Pseudomonadati</taxon>
        <taxon>Pseudomonadota</taxon>
        <taxon>Gammaproteobacteria</taxon>
        <taxon>Cellvibrionales</taxon>
        <taxon>Microbulbiferaceae</taxon>
        <taxon>Microbulbifer</taxon>
    </lineage>
</organism>
<dbReference type="InterPro" id="IPR013780">
    <property type="entry name" value="Glyco_hydro_b"/>
</dbReference>
<accession>A0ABW1YS32</accession>
<feature type="domain" description="Glycosyl-hydrolase 97 C-terminal oligomerisation" evidence="6">
    <location>
        <begin position="553"/>
        <end position="648"/>
    </location>
</feature>
<dbReference type="Gene3D" id="3.20.20.70">
    <property type="entry name" value="Aldolase class I"/>
    <property type="match status" value="1"/>
</dbReference>
<keyword evidence="8" id="KW-1185">Reference proteome</keyword>
<protein>
    <submittedName>
        <fullName evidence="7">Glycoside hydrolase family 97 protein</fullName>
        <ecNumber evidence="7">3.2.1.-</ecNumber>
    </submittedName>
</protein>
<gene>
    <name evidence="7" type="ORF">ACFQBM_12845</name>
</gene>
<dbReference type="PANTHER" id="PTHR35803:SF2">
    <property type="entry name" value="RETAINING ALPHA-GALACTOSIDASE"/>
    <property type="match status" value="1"/>
</dbReference>
<dbReference type="Gene3D" id="2.70.98.10">
    <property type="match status" value="1"/>
</dbReference>
<sequence>MRWITAVALLLVADGPALGADNKFRLQSPDGRTEVDVTVQGEIRYSVSVDGEPLLRDSLADLLVGNMSVAKSARSVSARERSVERLLHPAVPEKFSQIRESYNELTLALNNNFTISFRAFDNGIAYRFNALDGSGNFAVSDELAEIRFVGSGLAYFPEEQGFVSHNERAYLPAPLKELDGQRLASLPLLVDGGAVKVVITESGLRDYPGMWLAGSSGNGLSARFPRRVLQASLKENSDRNQLIERRADYLAQTGGPREFPWRIVAIAREDAELLTNQLSYLLAGEQQLTDADWIRPGKVAWDWWNANNLYGVDFEAGVNTETYKYYIDFAAKYGLEYILLDEGWYRLGNLLQESENIDVQAIIDYGREKNVGVILWVVWETLERQMDEALDRFADWGAAGIKVDFMQRDDQDMVSYYWRVAEQAAKRRLLVNFHGSYKPAGLRRAWPNVLTREGVRGLEHNKWADYITPEHNLTIPFIRMLAGPMDYTPGAMVNAQPDNFHISFARPMSKTSRAHQLAMYVIYESPLQMLADSPSNYLREAASTEFIASVPTVWDETRIVSAKLGDHIITARRAGSDWFIGAMGNGEARRFSFELEFLGDGKYQMTSIGDGVNAARYAGDHSVRSQMVSGDSSVKIALAPGGGWVAKLEKI</sequence>
<dbReference type="InterPro" id="IPR029483">
    <property type="entry name" value="GH97_C"/>
</dbReference>
<dbReference type="Pfam" id="PF10566">
    <property type="entry name" value="Glyco_hydro_97"/>
    <property type="match status" value="1"/>
</dbReference>
<evidence type="ECO:0000313" key="8">
    <source>
        <dbReference type="Proteomes" id="UP001596425"/>
    </source>
</evidence>